<evidence type="ECO:0000313" key="6">
    <source>
        <dbReference type="Proteomes" id="UP000311919"/>
    </source>
</evidence>
<evidence type="ECO:0000256" key="1">
    <source>
        <dbReference type="ARBA" id="ARBA00005641"/>
    </source>
</evidence>
<dbReference type="InterPro" id="IPR052066">
    <property type="entry name" value="Glycosphingolipid_Hydrolases"/>
</dbReference>
<protein>
    <recommendedName>
        <fullName evidence="4">Glycoside hydrolase family 5 C-terminal domain-containing protein</fullName>
    </recommendedName>
</protein>
<dbReference type="OrthoDB" id="1887033at2759"/>
<dbReference type="SUPFAM" id="SSF51445">
    <property type="entry name" value="(Trans)glycosidases"/>
    <property type="match status" value="1"/>
</dbReference>
<comment type="caution">
    <text evidence="5">The sequence shown here is derived from an EMBL/GenBank/DDBJ whole genome shotgun (WGS) entry which is preliminary data.</text>
</comment>
<dbReference type="PANTHER" id="PTHR31308:SF5">
    <property type="entry name" value="ERGOSTERYL-BETA-GLUCOSIDASE"/>
    <property type="match status" value="1"/>
</dbReference>
<dbReference type="EMBL" id="SKCS01000137">
    <property type="protein sequence ID" value="TNN15997.1"/>
    <property type="molecule type" value="Genomic_DNA"/>
</dbReference>
<sequence length="251" mass="28188">MSEDEGSSSLVSGNIKELGEQLVAFRLAEYCRPGAPAEQTVSFHNAGHKLDTLHTTMIVGLYFDRLSLLLPNVISNAIRATKSTGGGRFLTEFGLCGDDGNPRSVNTIECNNILNEADKHFESWTYWDSNLLDLSGNPIVTEVKSFIRPYPHSIRGVFRKQQFDHKTGDFHLSFIANTTKEQNNQKQTLIAEIYIPRSVHYPNGFSMSVKPDNLSTKMNENMMYVYLPSGVSNASVFVRIEIVRNRSSELF</sequence>
<keyword evidence="6" id="KW-1185">Reference proteome</keyword>
<reference evidence="5 6" key="1">
    <citation type="submission" date="2019-03" db="EMBL/GenBank/DDBJ databases">
        <title>An improved genome assembly of the fluke Schistosoma japonicum.</title>
        <authorList>
            <person name="Hu W."/>
            <person name="Luo F."/>
            <person name="Yin M."/>
            <person name="Mo X."/>
            <person name="Sun C."/>
            <person name="Wu Q."/>
            <person name="Zhu B."/>
            <person name="Xiang M."/>
            <person name="Wang J."/>
            <person name="Wang Y."/>
            <person name="Zhang T."/>
            <person name="Xu B."/>
            <person name="Zheng H."/>
            <person name="Feng Z."/>
        </authorList>
    </citation>
    <scope>NUCLEOTIDE SEQUENCE [LARGE SCALE GENOMIC DNA]</scope>
    <source>
        <strain evidence="5">HuSjv2</strain>
        <tissue evidence="5">Worms</tissue>
    </source>
</reference>
<dbReference type="GO" id="GO:0004553">
    <property type="term" value="F:hydrolase activity, hydrolyzing O-glycosyl compounds"/>
    <property type="evidence" value="ECO:0007669"/>
    <property type="project" value="UniProtKB-ARBA"/>
</dbReference>
<dbReference type="GO" id="GO:1901136">
    <property type="term" value="P:carbohydrate derivative catabolic process"/>
    <property type="evidence" value="ECO:0007669"/>
    <property type="project" value="UniProtKB-ARBA"/>
</dbReference>
<keyword evidence="2" id="KW-0378">Hydrolase</keyword>
<accession>A0A4Z2DHM4</accession>
<dbReference type="PANTHER" id="PTHR31308">
    <property type="match status" value="1"/>
</dbReference>
<keyword evidence="3" id="KW-0326">Glycosidase</keyword>
<evidence type="ECO:0000313" key="5">
    <source>
        <dbReference type="EMBL" id="TNN15997.1"/>
    </source>
</evidence>
<dbReference type="Gene3D" id="2.60.40.1180">
    <property type="entry name" value="Golgi alpha-mannosidase II"/>
    <property type="match status" value="1"/>
</dbReference>
<gene>
    <name evidence="5" type="ORF">EWB00_000861</name>
</gene>
<dbReference type="InterPro" id="IPR013780">
    <property type="entry name" value="Glyco_hydro_b"/>
</dbReference>
<comment type="similarity">
    <text evidence="1">Belongs to the glycosyl hydrolase 5 (cellulase A) family.</text>
</comment>
<evidence type="ECO:0000256" key="3">
    <source>
        <dbReference type="ARBA" id="ARBA00023295"/>
    </source>
</evidence>
<dbReference type="InterPro" id="IPR041036">
    <property type="entry name" value="GH5_C"/>
</dbReference>
<dbReference type="Proteomes" id="UP000311919">
    <property type="component" value="Unassembled WGS sequence"/>
</dbReference>
<evidence type="ECO:0000256" key="2">
    <source>
        <dbReference type="ARBA" id="ARBA00022801"/>
    </source>
</evidence>
<feature type="domain" description="Glycoside hydrolase family 5 C-terminal" evidence="4">
    <location>
        <begin position="148"/>
        <end position="231"/>
    </location>
</feature>
<dbReference type="Pfam" id="PF18564">
    <property type="entry name" value="Glyco_hydro_5_C"/>
    <property type="match status" value="1"/>
</dbReference>
<dbReference type="GO" id="GO:0016042">
    <property type="term" value="P:lipid catabolic process"/>
    <property type="evidence" value="ECO:0007669"/>
    <property type="project" value="UniProtKB-ARBA"/>
</dbReference>
<evidence type="ECO:0000259" key="4">
    <source>
        <dbReference type="Pfam" id="PF18564"/>
    </source>
</evidence>
<dbReference type="AlphaFoldDB" id="A0A4Z2DHM4"/>
<dbReference type="STRING" id="6182.A0A4Z2DHM4"/>
<proteinExistence type="inferred from homology"/>
<organism evidence="5 6">
    <name type="scientific">Schistosoma japonicum</name>
    <name type="common">Blood fluke</name>
    <dbReference type="NCBI Taxonomy" id="6182"/>
    <lineage>
        <taxon>Eukaryota</taxon>
        <taxon>Metazoa</taxon>
        <taxon>Spiralia</taxon>
        <taxon>Lophotrochozoa</taxon>
        <taxon>Platyhelminthes</taxon>
        <taxon>Trematoda</taxon>
        <taxon>Digenea</taxon>
        <taxon>Strigeidida</taxon>
        <taxon>Schistosomatoidea</taxon>
        <taxon>Schistosomatidae</taxon>
        <taxon>Schistosoma</taxon>
    </lineage>
</organism>
<dbReference type="InterPro" id="IPR017853">
    <property type="entry name" value="GH"/>
</dbReference>
<name>A0A4Z2DHM4_SCHJA</name>